<comment type="caution">
    <text evidence="4">The sequence shown here is derived from an EMBL/GenBank/DDBJ whole genome shotgun (WGS) entry which is preliminary data.</text>
</comment>
<dbReference type="OrthoDB" id="9772909at2"/>
<accession>A0A3N1NAZ4</accession>
<dbReference type="InterPro" id="IPR003423">
    <property type="entry name" value="OMP_efflux"/>
</dbReference>
<dbReference type="AlphaFoldDB" id="A0A3N1NAZ4"/>
<dbReference type="Gene3D" id="1.20.1600.10">
    <property type="entry name" value="Outer membrane efflux proteins (OEP)"/>
    <property type="match status" value="1"/>
</dbReference>
<dbReference type="GO" id="GO:0015562">
    <property type="term" value="F:efflux transmembrane transporter activity"/>
    <property type="evidence" value="ECO:0007669"/>
    <property type="project" value="InterPro"/>
</dbReference>
<dbReference type="PANTHER" id="PTHR30203">
    <property type="entry name" value="OUTER MEMBRANE CATION EFFLUX PROTEIN"/>
    <property type="match status" value="1"/>
</dbReference>
<feature type="chain" id="PRO_5018302218" evidence="3">
    <location>
        <begin position="22"/>
        <end position="402"/>
    </location>
</feature>
<dbReference type="SUPFAM" id="SSF56954">
    <property type="entry name" value="Outer membrane efflux proteins (OEP)"/>
    <property type="match status" value="1"/>
</dbReference>
<dbReference type="EMBL" id="RJUK01000004">
    <property type="protein sequence ID" value="ROQ17064.1"/>
    <property type="molecule type" value="Genomic_DNA"/>
</dbReference>
<evidence type="ECO:0000256" key="3">
    <source>
        <dbReference type="SAM" id="SignalP"/>
    </source>
</evidence>
<proteinExistence type="inferred from homology"/>
<gene>
    <name evidence="4" type="ORF">EDC38_3179</name>
</gene>
<dbReference type="InterPro" id="IPR010131">
    <property type="entry name" value="MdtP/NodT-like"/>
</dbReference>
<comment type="similarity">
    <text evidence="1">Belongs to the outer membrane factor (OMF) (TC 1.B.17) family.</text>
</comment>
<evidence type="ECO:0000256" key="1">
    <source>
        <dbReference type="ARBA" id="ARBA00007613"/>
    </source>
</evidence>
<dbReference type="PANTHER" id="PTHR30203:SF24">
    <property type="entry name" value="BLR4935 PROTEIN"/>
    <property type="match status" value="1"/>
</dbReference>
<organism evidence="4 5">
    <name type="scientific">Marinimicrobium koreense</name>
    <dbReference type="NCBI Taxonomy" id="306545"/>
    <lineage>
        <taxon>Bacteria</taxon>
        <taxon>Pseudomonadati</taxon>
        <taxon>Pseudomonadota</taxon>
        <taxon>Gammaproteobacteria</taxon>
        <taxon>Cellvibrionales</taxon>
        <taxon>Cellvibrionaceae</taxon>
        <taxon>Marinimicrobium</taxon>
    </lineage>
</organism>
<dbReference type="RefSeq" id="WP_123639525.1">
    <property type="nucleotide sequence ID" value="NZ_RJUK01000004.1"/>
</dbReference>
<keyword evidence="3" id="KW-0732">Signal</keyword>
<feature type="coiled-coil region" evidence="2">
    <location>
        <begin position="306"/>
        <end position="340"/>
    </location>
</feature>
<protein>
    <submittedName>
        <fullName evidence="4">Outer membrane protein TolC</fullName>
    </submittedName>
</protein>
<dbReference type="Pfam" id="PF02321">
    <property type="entry name" value="OEP"/>
    <property type="match status" value="2"/>
</dbReference>
<reference evidence="4 5" key="1">
    <citation type="submission" date="2018-11" db="EMBL/GenBank/DDBJ databases">
        <title>Genomic Encyclopedia of Type Strains, Phase IV (KMG-IV): sequencing the most valuable type-strain genomes for metagenomic binning, comparative biology and taxonomic classification.</title>
        <authorList>
            <person name="Goeker M."/>
        </authorList>
    </citation>
    <scope>NUCLEOTIDE SEQUENCE [LARGE SCALE GENOMIC DNA]</scope>
    <source>
        <strain evidence="4 5">DSM 16974</strain>
    </source>
</reference>
<sequence>MPHPFSPIFGLLLLTPGLAAADTPLTEQEAVQLGLQQPEVVARWDAHIDIAEGQLESAGRWANPEIEYSRETLELPSGDSEENTWSIRQRLNLAGVPGLSREAARHQYRASGLRNDQARREWAANIRQHFYQALAAQREAELIADWHRRLTELTTAIEQRVAAGDASRYDHNRLRQELALLEGERLNTRANATSARDRLAQRIGDDQRPLAGRLLPPTHNPVNASAVAQSPLMQALSAETESAEVRAEAAQRQRWPELTLGVGRKEVVEPGFQAEGNVISIGVEIPLFDRHSGQARTQRGRAQQQRAELALARAELRTRLRALQRDLSAERASAQALQESINAPTASLSDIAESSYAAGELSIAELIDAHRSELNTRRALIQRELEARTTFIQLTLLTGETP</sequence>
<evidence type="ECO:0000313" key="5">
    <source>
        <dbReference type="Proteomes" id="UP000273643"/>
    </source>
</evidence>
<keyword evidence="5" id="KW-1185">Reference proteome</keyword>
<keyword evidence="2" id="KW-0175">Coiled coil</keyword>
<feature type="signal peptide" evidence="3">
    <location>
        <begin position="1"/>
        <end position="21"/>
    </location>
</feature>
<evidence type="ECO:0000313" key="4">
    <source>
        <dbReference type="EMBL" id="ROQ17064.1"/>
    </source>
</evidence>
<name>A0A3N1NAZ4_9GAMM</name>
<evidence type="ECO:0000256" key="2">
    <source>
        <dbReference type="SAM" id="Coils"/>
    </source>
</evidence>
<dbReference type="Proteomes" id="UP000273643">
    <property type="component" value="Unassembled WGS sequence"/>
</dbReference>